<feature type="compositionally biased region" description="Low complexity" evidence="1">
    <location>
        <begin position="24"/>
        <end position="33"/>
    </location>
</feature>
<proteinExistence type="predicted"/>
<accession>A0A4C1XLX3</accession>
<sequence length="222" mass="24792">MSSHEKSTDIREVKELPGVASDTPAGADPAPRAGGPTFTFVTLIAAGERNNICIGNYTSPRYGPSSSFVSRRSSAAPGTSRGERRKTSGDCPVSASIRRLRLLVYWFPESPFRLKKNFPSNFDELSMMGVLDTSNRLSLVNSCRKSCDRPQRQSHFAIKKRVSKSHRAGRGKTLRAQMYACYLYGLTLPPDRTVISRTRLSFVITIQIFVQMMECKDKVYLL</sequence>
<feature type="compositionally biased region" description="Basic and acidic residues" evidence="1">
    <location>
        <begin position="1"/>
        <end position="15"/>
    </location>
</feature>
<comment type="caution">
    <text evidence="2">The sequence shown here is derived from an EMBL/GenBank/DDBJ whole genome shotgun (WGS) entry which is preliminary data.</text>
</comment>
<dbReference type="EMBL" id="BGZK01000908">
    <property type="protein sequence ID" value="GBP64761.1"/>
    <property type="molecule type" value="Genomic_DNA"/>
</dbReference>
<feature type="region of interest" description="Disordered" evidence="1">
    <location>
        <begin position="63"/>
        <end position="91"/>
    </location>
</feature>
<evidence type="ECO:0000313" key="3">
    <source>
        <dbReference type="Proteomes" id="UP000299102"/>
    </source>
</evidence>
<evidence type="ECO:0000256" key="1">
    <source>
        <dbReference type="SAM" id="MobiDB-lite"/>
    </source>
</evidence>
<evidence type="ECO:0000313" key="2">
    <source>
        <dbReference type="EMBL" id="GBP64761.1"/>
    </source>
</evidence>
<name>A0A4C1XLX3_EUMVA</name>
<dbReference type="AlphaFoldDB" id="A0A4C1XLX3"/>
<feature type="region of interest" description="Disordered" evidence="1">
    <location>
        <begin position="1"/>
        <end position="33"/>
    </location>
</feature>
<feature type="compositionally biased region" description="Low complexity" evidence="1">
    <location>
        <begin position="65"/>
        <end position="74"/>
    </location>
</feature>
<gene>
    <name evidence="2" type="ORF">EVAR_14957_1</name>
</gene>
<protein>
    <submittedName>
        <fullName evidence="2">Uncharacterized protein</fullName>
    </submittedName>
</protein>
<organism evidence="2 3">
    <name type="scientific">Eumeta variegata</name>
    <name type="common">Bagworm moth</name>
    <name type="synonym">Eumeta japonica</name>
    <dbReference type="NCBI Taxonomy" id="151549"/>
    <lineage>
        <taxon>Eukaryota</taxon>
        <taxon>Metazoa</taxon>
        <taxon>Ecdysozoa</taxon>
        <taxon>Arthropoda</taxon>
        <taxon>Hexapoda</taxon>
        <taxon>Insecta</taxon>
        <taxon>Pterygota</taxon>
        <taxon>Neoptera</taxon>
        <taxon>Endopterygota</taxon>
        <taxon>Lepidoptera</taxon>
        <taxon>Glossata</taxon>
        <taxon>Ditrysia</taxon>
        <taxon>Tineoidea</taxon>
        <taxon>Psychidae</taxon>
        <taxon>Oiketicinae</taxon>
        <taxon>Eumeta</taxon>
    </lineage>
</organism>
<keyword evidence="3" id="KW-1185">Reference proteome</keyword>
<reference evidence="2 3" key="1">
    <citation type="journal article" date="2019" name="Commun. Biol.">
        <title>The bagworm genome reveals a unique fibroin gene that provides high tensile strength.</title>
        <authorList>
            <person name="Kono N."/>
            <person name="Nakamura H."/>
            <person name="Ohtoshi R."/>
            <person name="Tomita M."/>
            <person name="Numata K."/>
            <person name="Arakawa K."/>
        </authorList>
    </citation>
    <scope>NUCLEOTIDE SEQUENCE [LARGE SCALE GENOMIC DNA]</scope>
</reference>
<dbReference type="Proteomes" id="UP000299102">
    <property type="component" value="Unassembled WGS sequence"/>
</dbReference>